<keyword evidence="4" id="KW-0800">Toxin</keyword>
<keyword evidence="7" id="KW-0652">Protein synthesis inhibitor</keyword>
<evidence type="ECO:0000256" key="3">
    <source>
        <dbReference type="ARBA" id="ARBA00012001"/>
    </source>
</evidence>
<accession>A0AAW1LCH5</accession>
<keyword evidence="9" id="KW-0732">Signal</keyword>
<dbReference type="GO" id="GO:0030598">
    <property type="term" value="F:rRNA N-glycosylase activity"/>
    <property type="evidence" value="ECO:0007669"/>
    <property type="project" value="UniProtKB-EC"/>
</dbReference>
<protein>
    <recommendedName>
        <fullName evidence="3">rRNA N-glycosylase</fullName>
        <ecNumber evidence="3">3.2.2.22</ecNumber>
    </recommendedName>
    <alternativeName>
        <fullName evidence="8">rRNA N-glycosidase</fullName>
    </alternativeName>
</protein>
<evidence type="ECO:0000256" key="7">
    <source>
        <dbReference type="ARBA" id="ARBA00023193"/>
    </source>
</evidence>
<comment type="caution">
    <text evidence="10">The sequence shown here is derived from an EMBL/GenBank/DDBJ whole genome shotgun (WGS) entry which is preliminary data.</text>
</comment>
<dbReference type="EMBL" id="JBDFQZ010000004">
    <property type="protein sequence ID" value="KAK9732724.1"/>
    <property type="molecule type" value="Genomic_DNA"/>
</dbReference>
<organism evidence="10 11">
    <name type="scientific">Saponaria officinalis</name>
    <name type="common">Common soapwort</name>
    <name type="synonym">Lychnis saponaria</name>
    <dbReference type="NCBI Taxonomy" id="3572"/>
    <lineage>
        <taxon>Eukaryota</taxon>
        <taxon>Viridiplantae</taxon>
        <taxon>Streptophyta</taxon>
        <taxon>Embryophyta</taxon>
        <taxon>Tracheophyta</taxon>
        <taxon>Spermatophyta</taxon>
        <taxon>Magnoliopsida</taxon>
        <taxon>eudicotyledons</taxon>
        <taxon>Gunneridae</taxon>
        <taxon>Pentapetalae</taxon>
        <taxon>Caryophyllales</taxon>
        <taxon>Caryophyllaceae</taxon>
        <taxon>Caryophylleae</taxon>
        <taxon>Saponaria</taxon>
    </lineage>
</organism>
<evidence type="ECO:0000256" key="4">
    <source>
        <dbReference type="ARBA" id="ARBA00022656"/>
    </source>
</evidence>
<evidence type="ECO:0000256" key="8">
    <source>
        <dbReference type="ARBA" id="ARBA00030788"/>
    </source>
</evidence>
<dbReference type="AlphaFoldDB" id="A0AAW1LCH5"/>
<sequence length="171" mass="19395">MKIDVVATIAWILLWSSAWTANAITFDLDEYDGKVYSNFLEQIRSNVEDPRLTYGVNRKAHDAKNEARFLLLAIQVVTEAARFKYIEGLVRKKYPDDSASNDKVIQFEKNWSAISKAVYENAKNGVFTKDYNFGFGKVRQVKDLQMGLFMNVGIAKSSIESDVTDHGIDVI</sequence>
<comment type="similarity">
    <text evidence="2">Belongs to the ribosome-inactivating protein family. Type 1 RIP subfamily.</text>
</comment>
<dbReference type="InterPro" id="IPR036041">
    <property type="entry name" value="Ribosome-inact_prot_sf"/>
</dbReference>
<feature type="signal peptide" evidence="9">
    <location>
        <begin position="1"/>
        <end position="23"/>
    </location>
</feature>
<dbReference type="PROSITE" id="PS00275">
    <property type="entry name" value="SHIGA_RICIN"/>
    <property type="match status" value="1"/>
</dbReference>
<keyword evidence="6" id="KW-0611">Plant defense</keyword>
<keyword evidence="5" id="KW-0378">Hydrolase</keyword>
<dbReference type="GO" id="GO:0017148">
    <property type="term" value="P:negative regulation of translation"/>
    <property type="evidence" value="ECO:0007669"/>
    <property type="project" value="UniProtKB-KW"/>
</dbReference>
<evidence type="ECO:0000256" key="1">
    <source>
        <dbReference type="ARBA" id="ARBA00000237"/>
    </source>
</evidence>
<dbReference type="GO" id="GO:0090729">
    <property type="term" value="F:toxin activity"/>
    <property type="evidence" value="ECO:0007669"/>
    <property type="project" value="UniProtKB-KW"/>
</dbReference>
<dbReference type="InterPro" id="IPR017988">
    <property type="entry name" value="Ribosome_inactivat_prot_CS"/>
</dbReference>
<proteinExistence type="inferred from homology"/>
<feature type="chain" id="PRO_5043385241" description="rRNA N-glycosylase" evidence="9">
    <location>
        <begin position="24"/>
        <end position="171"/>
    </location>
</feature>
<evidence type="ECO:0000256" key="9">
    <source>
        <dbReference type="SAM" id="SignalP"/>
    </source>
</evidence>
<evidence type="ECO:0000256" key="5">
    <source>
        <dbReference type="ARBA" id="ARBA00022801"/>
    </source>
</evidence>
<comment type="catalytic activity">
    <reaction evidence="1">
        <text>Endohydrolysis of the N-glycosidic bond at one specific adenosine on the 28S rRNA.</text>
        <dbReference type="EC" id="3.2.2.22"/>
    </reaction>
</comment>
<dbReference type="Gene3D" id="4.10.470.10">
    <property type="entry name" value="Ricin (A Subunit), domain 2"/>
    <property type="match status" value="1"/>
</dbReference>
<dbReference type="Proteomes" id="UP001443914">
    <property type="component" value="Unassembled WGS sequence"/>
</dbReference>
<evidence type="ECO:0000313" key="11">
    <source>
        <dbReference type="Proteomes" id="UP001443914"/>
    </source>
</evidence>
<evidence type="ECO:0000313" key="10">
    <source>
        <dbReference type="EMBL" id="KAK9732724.1"/>
    </source>
</evidence>
<dbReference type="EC" id="3.2.2.22" evidence="3"/>
<dbReference type="InterPro" id="IPR016139">
    <property type="entry name" value="Ribosome_inactivat_prot_sub2"/>
</dbReference>
<evidence type="ECO:0000256" key="2">
    <source>
        <dbReference type="ARBA" id="ARBA00008544"/>
    </source>
</evidence>
<dbReference type="GO" id="GO:0006952">
    <property type="term" value="P:defense response"/>
    <property type="evidence" value="ECO:0007669"/>
    <property type="project" value="UniProtKB-KW"/>
</dbReference>
<name>A0AAW1LCH5_SAPOF</name>
<dbReference type="SUPFAM" id="SSF56371">
    <property type="entry name" value="Ribosome inactivating proteins (RIP)"/>
    <property type="match status" value="1"/>
</dbReference>
<reference evidence="10" key="1">
    <citation type="submission" date="2024-03" db="EMBL/GenBank/DDBJ databases">
        <title>WGS assembly of Saponaria officinalis var. Norfolk2.</title>
        <authorList>
            <person name="Jenkins J."/>
            <person name="Shu S."/>
            <person name="Grimwood J."/>
            <person name="Barry K."/>
            <person name="Goodstein D."/>
            <person name="Schmutz J."/>
            <person name="Leebens-Mack J."/>
            <person name="Osbourn A."/>
        </authorList>
    </citation>
    <scope>NUCLEOTIDE SEQUENCE [LARGE SCALE GENOMIC DNA]</scope>
    <source>
        <strain evidence="10">JIC</strain>
    </source>
</reference>
<gene>
    <name evidence="10" type="ORF">RND81_04G017700</name>
</gene>
<keyword evidence="11" id="KW-1185">Reference proteome</keyword>
<dbReference type="Pfam" id="PF00161">
    <property type="entry name" value="RIP"/>
    <property type="match status" value="1"/>
</dbReference>
<evidence type="ECO:0000256" key="6">
    <source>
        <dbReference type="ARBA" id="ARBA00022821"/>
    </source>
</evidence>
<dbReference type="InterPro" id="IPR001574">
    <property type="entry name" value="Ribosome_inactivat_prot"/>
</dbReference>